<dbReference type="Pfam" id="PF04082">
    <property type="entry name" value="Fungal_trans"/>
    <property type="match status" value="1"/>
</dbReference>
<dbReference type="Gene3D" id="2.60.120.10">
    <property type="entry name" value="Jelly Rolls"/>
    <property type="match status" value="1"/>
</dbReference>
<comment type="similarity">
    <text evidence="2">Belongs to the cysteine dioxygenase family.</text>
</comment>
<evidence type="ECO:0000256" key="2">
    <source>
        <dbReference type="ARBA" id="ARBA00006622"/>
    </source>
</evidence>
<dbReference type="InterPro" id="IPR011051">
    <property type="entry name" value="RmlC_Cupin_sf"/>
</dbReference>
<dbReference type="CDD" id="cd10548">
    <property type="entry name" value="cupin_CDO"/>
    <property type="match status" value="1"/>
</dbReference>
<dbReference type="InterPro" id="IPR036864">
    <property type="entry name" value="Zn2-C6_fun-type_DNA-bd_sf"/>
</dbReference>
<dbReference type="GO" id="GO:0005634">
    <property type="term" value="C:nucleus"/>
    <property type="evidence" value="ECO:0007669"/>
    <property type="project" value="UniProtKB-SubCell"/>
</dbReference>
<accession>A0A8K0RMC7</accession>
<keyword evidence="5" id="KW-0805">Transcription regulation</keyword>
<evidence type="ECO:0000259" key="9">
    <source>
        <dbReference type="PROSITE" id="PS50048"/>
    </source>
</evidence>
<sequence length="715" mass="79553">MAAVSTRFAPLPLTQPQSSCRSVSSFQGSESTKVYSLDDFVRDVKAHLGESGGVGCDEVDEDYLISLTQKYVSNPNDWARYYHNCPSKNYTRNATVNINQKANILLLVWNPGKGSPIHDHANVHCILKVLAGELTETVYNISLHRVYNPHPTQVAVSLHCTFPLLAPFLYIYITYHISHLMACDLCYTRKIKCDGQQPRCSNCINYKTSCTHTARSRKWKSKAQQPGEAPEADEIRSLQEQMQQLQDQLAQYQNQYTPPSSSTLSPAVGFGDELAQVGNTIPSMKLPPLQQTMHMIGTFLNTFNTVLPLFHPDSLLRLVGETYALQPRQRDPIAWAAINVVLALACQQIPDGEGTDLQYGLASDYINKAQSVVWAVTLGETHLLNIQTLVGMAMVLQTGPDMTPALIIASAAMRLVHKIGLHDRRSSAHLDPTERRQHARIFWLAYIVDKDSSLRTQQPSIQLDDDIDLDLPVSMLAIEETDSDPGTVVTADGNVKMDYFLARVQLAHIQGSIYDHLYSTRASKRSPEELKAVIEGIMKALDEWKASIPVDFGAANVVATTNNNPSMASFFCILHTSSLSCLLLVTQANAWNEQWVTGLRDHGRGTWALQLPSDWTTMVGQARDYMTLLVVCTYTSAMVLLTVNNLHDLQHTEFENDIDRIEKALGWFTESTKEKSSHLAGVIIDVCTEAVETMKQKRAKDIAMTLGGDWLAGFL</sequence>
<dbReference type="SMART" id="SM00906">
    <property type="entry name" value="Fungal_trans"/>
    <property type="match status" value="1"/>
</dbReference>
<feature type="non-terminal residue" evidence="10">
    <location>
        <position position="1"/>
    </location>
</feature>
<dbReference type="GO" id="GO:0005506">
    <property type="term" value="F:iron ion binding"/>
    <property type="evidence" value="ECO:0007669"/>
    <property type="project" value="InterPro"/>
</dbReference>
<dbReference type="GO" id="GO:0003677">
    <property type="term" value="F:DNA binding"/>
    <property type="evidence" value="ECO:0007669"/>
    <property type="project" value="UniProtKB-KW"/>
</dbReference>
<dbReference type="GO" id="GO:0017172">
    <property type="term" value="F:cysteine dioxygenase activity"/>
    <property type="evidence" value="ECO:0007669"/>
    <property type="project" value="UniProtKB-EC"/>
</dbReference>
<evidence type="ECO:0000256" key="7">
    <source>
        <dbReference type="ARBA" id="ARBA00023163"/>
    </source>
</evidence>
<proteinExistence type="inferred from homology"/>
<dbReference type="PANTHER" id="PTHR46910">
    <property type="entry name" value="TRANSCRIPTION FACTOR PDR1"/>
    <property type="match status" value="1"/>
</dbReference>
<dbReference type="GO" id="GO:0008270">
    <property type="term" value="F:zinc ion binding"/>
    <property type="evidence" value="ECO:0007669"/>
    <property type="project" value="InterPro"/>
</dbReference>
<evidence type="ECO:0000313" key="10">
    <source>
        <dbReference type="EMBL" id="KAH7235322.1"/>
    </source>
</evidence>
<dbReference type="OrthoDB" id="2123952at2759"/>
<keyword evidence="8" id="KW-0539">Nucleus</keyword>
<keyword evidence="7" id="KW-0804">Transcription</keyword>
<name>A0A8K0RMC7_9HYPO</name>
<evidence type="ECO:0000313" key="11">
    <source>
        <dbReference type="Proteomes" id="UP000813427"/>
    </source>
</evidence>
<dbReference type="SUPFAM" id="SSF57701">
    <property type="entry name" value="Zn2/Cys6 DNA-binding domain"/>
    <property type="match status" value="1"/>
</dbReference>
<evidence type="ECO:0000256" key="3">
    <source>
        <dbReference type="ARBA" id="ARBA00013133"/>
    </source>
</evidence>
<protein>
    <recommendedName>
        <fullName evidence="3">cysteine dioxygenase</fullName>
        <ecNumber evidence="3">1.13.11.20</ecNumber>
    </recommendedName>
</protein>
<comment type="caution">
    <text evidence="10">The sequence shown here is derived from an EMBL/GenBank/DDBJ whole genome shotgun (WGS) entry which is preliminary data.</text>
</comment>
<dbReference type="InterPro" id="IPR001138">
    <property type="entry name" value="Zn2Cys6_DnaBD"/>
</dbReference>
<evidence type="ECO:0000256" key="6">
    <source>
        <dbReference type="ARBA" id="ARBA00023125"/>
    </source>
</evidence>
<organism evidence="10 11">
    <name type="scientific">Fusarium tricinctum</name>
    <dbReference type="NCBI Taxonomy" id="61284"/>
    <lineage>
        <taxon>Eukaryota</taxon>
        <taxon>Fungi</taxon>
        <taxon>Dikarya</taxon>
        <taxon>Ascomycota</taxon>
        <taxon>Pezizomycotina</taxon>
        <taxon>Sordariomycetes</taxon>
        <taxon>Hypocreomycetidae</taxon>
        <taxon>Hypocreales</taxon>
        <taxon>Nectriaceae</taxon>
        <taxon>Fusarium</taxon>
        <taxon>Fusarium tricinctum species complex</taxon>
    </lineage>
</organism>
<dbReference type="Gene3D" id="4.10.240.10">
    <property type="entry name" value="Zn(2)-C6 fungal-type DNA-binding domain"/>
    <property type="match status" value="1"/>
</dbReference>
<dbReference type="CDD" id="cd00067">
    <property type="entry name" value="GAL4"/>
    <property type="match status" value="1"/>
</dbReference>
<dbReference type="GO" id="GO:0006351">
    <property type="term" value="P:DNA-templated transcription"/>
    <property type="evidence" value="ECO:0007669"/>
    <property type="project" value="InterPro"/>
</dbReference>
<keyword evidence="4" id="KW-0479">Metal-binding</keyword>
<dbReference type="AlphaFoldDB" id="A0A8K0RMC7"/>
<dbReference type="InterPro" id="IPR010300">
    <property type="entry name" value="CDO_1"/>
</dbReference>
<dbReference type="PROSITE" id="PS50048">
    <property type="entry name" value="ZN2_CY6_FUNGAL_2"/>
    <property type="match status" value="1"/>
</dbReference>
<dbReference type="SUPFAM" id="SSF51182">
    <property type="entry name" value="RmlC-like cupins"/>
    <property type="match status" value="1"/>
</dbReference>
<keyword evidence="11" id="KW-1185">Reference proteome</keyword>
<dbReference type="Proteomes" id="UP000813427">
    <property type="component" value="Unassembled WGS sequence"/>
</dbReference>
<dbReference type="InterPro" id="IPR050987">
    <property type="entry name" value="AtrR-like"/>
</dbReference>
<evidence type="ECO:0000256" key="5">
    <source>
        <dbReference type="ARBA" id="ARBA00023015"/>
    </source>
</evidence>
<feature type="domain" description="Zn(2)-C6 fungal-type" evidence="9">
    <location>
        <begin position="182"/>
        <end position="212"/>
    </location>
</feature>
<evidence type="ECO:0000256" key="1">
    <source>
        <dbReference type="ARBA" id="ARBA00004123"/>
    </source>
</evidence>
<dbReference type="EC" id="1.13.11.20" evidence="3"/>
<reference evidence="10" key="1">
    <citation type="journal article" date="2021" name="Nat. Commun.">
        <title>Genetic determinants of endophytism in the Arabidopsis root mycobiome.</title>
        <authorList>
            <person name="Mesny F."/>
            <person name="Miyauchi S."/>
            <person name="Thiergart T."/>
            <person name="Pickel B."/>
            <person name="Atanasova L."/>
            <person name="Karlsson M."/>
            <person name="Huettel B."/>
            <person name="Barry K.W."/>
            <person name="Haridas S."/>
            <person name="Chen C."/>
            <person name="Bauer D."/>
            <person name="Andreopoulos W."/>
            <person name="Pangilinan J."/>
            <person name="LaButti K."/>
            <person name="Riley R."/>
            <person name="Lipzen A."/>
            <person name="Clum A."/>
            <person name="Drula E."/>
            <person name="Henrissat B."/>
            <person name="Kohler A."/>
            <person name="Grigoriev I.V."/>
            <person name="Martin F.M."/>
            <person name="Hacquard S."/>
        </authorList>
    </citation>
    <scope>NUCLEOTIDE SEQUENCE</scope>
    <source>
        <strain evidence="10">MPI-SDFR-AT-0068</strain>
    </source>
</reference>
<evidence type="ECO:0000256" key="8">
    <source>
        <dbReference type="ARBA" id="ARBA00023242"/>
    </source>
</evidence>
<dbReference type="PANTHER" id="PTHR46910:SF37">
    <property type="entry name" value="ZN(II)2CYS6 TRANSCRIPTION FACTOR (EUROFUNG)"/>
    <property type="match status" value="1"/>
</dbReference>
<dbReference type="GO" id="GO:0000981">
    <property type="term" value="F:DNA-binding transcription factor activity, RNA polymerase II-specific"/>
    <property type="evidence" value="ECO:0007669"/>
    <property type="project" value="InterPro"/>
</dbReference>
<comment type="subcellular location">
    <subcellularLocation>
        <location evidence="1">Nucleus</location>
    </subcellularLocation>
</comment>
<dbReference type="Pfam" id="PF05995">
    <property type="entry name" value="CDO_I"/>
    <property type="match status" value="1"/>
</dbReference>
<dbReference type="SMART" id="SM00066">
    <property type="entry name" value="GAL4"/>
    <property type="match status" value="1"/>
</dbReference>
<keyword evidence="6" id="KW-0238">DNA-binding</keyword>
<dbReference type="CDD" id="cd12148">
    <property type="entry name" value="fungal_TF_MHR"/>
    <property type="match status" value="1"/>
</dbReference>
<dbReference type="InterPro" id="IPR007219">
    <property type="entry name" value="XnlR_reg_dom"/>
</dbReference>
<gene>
    <name evidence="10" type="ORF">BKA59DRAFT_425225</name>
</gene>
<dbReference type="Pfam" id="PF00172">
    <property type="entry name" value="Zn_clus"/>
    <property type="match status" value="1"/>
</dbReference>
<dbReference type="EMBL" id="JAGPXF010000007">
    <property type="protein sequence ID" value="KAH7235322.1"/>
    <property type="molecule type" value="Genomic_DNA"/>
</dbReference>
<dbReference type="InterPro" id="IPR014710">
    <property type="entry name" value="RmlC-like_jellyroll"/>
</dbReference>
<evidence type="ECO:0000256" key="4">
    <source>
        <dbReference type="ARBA" id="ARBA00022723"/>
    </source>
</evidence>